<dbReference type="RefSeq" id="XP_056038288.1">
    <property type="nucleotide sequence ID" value="XM_056181943.1"/>
</dbReference>
<dbReference type="GO" id="GO:0030688">
    <property type="term" value="C:preribosome, small subunit precursor"/>
    <property type="evidence" value="ECO:0007669"/>
    <property type="project" value="InterPro"/>
</dbReference>
<organism evidence="5 6">
    <name type="scientific">Schizosaccharomyces osmophilus</name>
    <dbReference type="NCBI Taxonomy" id="2545709"/>
    <lineage>
        <taxon>Eukaryota</taxon>
        <taxon>Fungi</taxon>
        <taxon>Dikarya</taxon>
        <taxon>Ascomycota</taxon>
        <taxon>Taphrinomycotina</taxon>
        <taxon>Schizosaccharomycetes</taxon>
        <taxon>Schizosaccharomycetales</taxon>
        <taxon>Schizosaccharomycetaceae</taxon>
        <taxon>Schizosaccharomyces</taxon>
    </lineage>
</organism>
<evidence type="ECO:0000256" key="2">
    <source>
        <dbReference type="ARBA" id="ARBA00006374"/>
    </source>
</evidence>
<proteinExistence type="inferred from homology"/>
<evidence type="ECO:0000256" key="1">
    <source>
        <dbReference type="ARBA" id="ARBA00004123"/>
    </source>
</evidence>
<dbReference type="GeneID" id="80876632"/>
<dbReference type="PANTHER" id="PTHR13026:SF0">
    <property type="entry name" value="RIBOSOMAL RNA PROCESSING 1B"/>
    <property type="match status" value="1"/>
</dbReference>
<comment type="similarity">
    <text evidence="2">Belongs to the RRP1 family.</text>
</comment>
<reference evidence="5 6" key="1">
    <citation type="journal article" date="2023" name="G3 (Bethesda)">
        <title>A high-quality reference genome for the fission yeast Schizosaccharomyces osmophilus.</title>
        <authorList>
            <person name="Jia G.S."/>
            <person name="Zhang W.C."/>
            <person name="Liang Y."/>
            <person name="Liu X.H."/>
            <person name="Rhind N."/>
            <person name="Pidoux A."/>
            <person name="Brysch-Herzberg M."/>
            <person name="Du L.L."/>
        </authorList>
    </citation>
    <scope>NUCLEOTIDE SEQUENCE [LARGE SCALE GENOMIC DNA]</scope>
    <source>
        <strain evidence="5 6">CBS 15793</strain>
    </source>
</reference>
<dbReference type="AlphaFoldDB" id="A0AAF0AXE5"/>
<comment type="subcellular location">
    <subcellularLocation>
        <location evidence="1">Nucleus</location>
    </subcellularLocation>
</comment>
<dbReference type="GO" id="GO:0005634">
    <property type="term" value="C:nucleus"/>
    <property type="evidence" value="ECO:0007669"/>
    <property type="project" value="UniProtKB-SubCell"/>
</dbReference>
<keyword evidence="6" id="KW-1185">Reference proteome</keyword>
<evidence type="ECO:0000256" key="3">
    <source>
        <dbReference type="ARBA" id="ARBA00022552"/>
    </source>
</evidence>
<dbReference type="Proteomes" id="UP001212411">
    <property type="component" value="Chromosome 2"/>
</dbReference>
<dbReference type="KEGG" id="som:SOMG_03152"/>
<evidence type="ECO:0000313" key="6">
    <source>
        <dbReference type="Proteomes" id="UP001212411"/>
    </source>
</evidence>
<gene>
    <name evidence="5" type="primary">nop52</name>
    <name evidence="5" type="ORF">SOMG_03152</name>
</gene>
<sequence>MSESSPFIKKLAANDRKTRDEALASLQKFLSRKKKFERLDFLKLWKGLFYCMWMSDKSLYQQKLADNLAGLVSIVHVENRMLFQATFWETMGREWTGIDILRTNKFYMLMRRFCAAAFLDIKARSDSEESLKKLIAQYNEMWMSVPFNSSNYSYPNGVLFHLADIWTEEITKAFDGDVPKADWYLPFDSLGKTSKNPVLRKTLPKRLERVPEYTLADESS</sequence>
<name>A0AAF0AXE5_9SCHI</name>
<dbReference type="Pfam" id="PF05997">
    <property type="entry name" value="Nop52"/>
    <property type="match status" value="1"/>
</dbReference>
<keyword evidence="4" id="KW-0539">Nucleus</keyword>
<accession>A0AAF0AXE5</accession>
<protein>
    <submittedName>
        <fullName evidence="5">Nucleolar protein Nop52 family Rrp1</fullName>
    </submittedName>
</protein>
<evidence type="ECO:0000313" key="5">
    <source>
        <dbReference type="EMBL" id="WBW74045.1"/>
    </source>
</evidence>
<dbReference type="InterPro" id="IPR010301">
    <property type="entry name" value="RRP1"/>
</dbReference>
<evidence type="ECO:0000256" key="4">
    <source>
        <dbReference type="ARBA" id="ARBA00023242"/>
    </source>
</evidence>
<keyword evidence="3" id="KW-0698">rRNA processing</keyword>
<dbReference type="PANTHER" id="PTHR13026">
    <property type="entry name" value="NNP-1 PROTEIN NOVEL NUCLEAR PROTEIN 1 NOP52"/>
    <property type="match status" value="1"/>
</dbReference>
<dbReference type="GO" id="GO:0006364">
    <property type="term" value="P:rRNA processing"/>
    <property type="evidence" value="ECO:0007669"/>
    <property type="project" value="UniProtKB-KW"/>
</dbReference>
<dbReference type="EMBL" id="CP115612">
    <property type="protein sequence ID" value="WBW74045.1"/>
    <property type="molecule type" value="Genomic_DNA"/>
</dbReference>